<dbReference type="SMART" id="SM00507">
    <property type="entry name" value="HNHc"/>
    <property type="match status" value="1"/>
</dbReference>
<dbReference type="InterPro" id="IPR025938">
    <property type="entry name" value="RRXRR_dom"/>
</dbReference>
<feature type="domain" description="HNH nuclease" evidence="1">
    <location>
        <begin position="188"/>
        <end position="243"/>
    </location>
</feature>
<evidence type="ECO:0000259" key="1">
    <source>
        <dbReference type="SMART" id="SM00507"/>
    </source>
</evidence>
<dbReference type="EMBL" id="BK032734">
    <property type="protein sequence ID" value="DAF57429.1"/>
    <property type="molecule type" value="Genomic_DNA"/>
</dbReference>
<dbReference type="Pfam" id="PF14239">
    <property type="entry name" value="RRXRR"/>
    <property type="match status" value="1"/>
</dbReference>
<protein>
    <submittedName>
        <fullName evidence="2">NinG recombination protein</fullName>
    </submittedName>
</protein>
<name>A0A8S5T287_9CAUD</name>
<proteinExistence type="predicted"/>
<dbReference type="NCBIfam" id="NF040563">
    <property type="entry name" value="guided_IscB"/>
    <property type="match status" value="1"/>
</dbReference>
<dbReference type="CDD" id="cd00085">
    <property type="entry name" value="HNHc"/>
    <property type="match status" value="1"/>
</dbReference>
<dbReference type="GO" id="GO:0008270">
    <property type="term" value="F:zinc ion binding"/>
    <property type="evidence" value="ECO:0007669"/>
    <property type="project" value="InterPro"/>
</dbReference>
<dbReference type="InterPro" id="IPR003615">
    <property type="entry name" value="HNH_nuc"/>
</dbReference>
<evidence type="ECO:0000313" key="2">
    <source>
        <dbReference type="EMBL" id="DAF57429.1"/>
    </source>
</evidence>
<dbReference type="Pfam" id="PF01844">
    <property type="entry name" value="HNH"/>
    <property type="match status" value="1"/>
</dbReference>
<dbReference type="InterPro" id="IPR047693">
    <property type="entry name" value="RNA-guided_IscB-like"/>
</dbReference>
<organism evidence="2">
    <name type="scientific">Myoviridae sp. ctqfO1</name>
    <dbReference type="NCBI Taxonomy" id="2827710"/>
    <lineage>
        <taxon>Viruses</taxon>
        <taxon>Duplodnaviria</taxon>
        <taxon>Heunggongvirae</taxon>
        <taxon>Uroviricota</taxon>
        <taxon>Caudoviricetes</taxon>
    </lineage>
</organism>
<dbReference type="InterPro" id="IPR002711">
    <property type="entry name" value="HNH"/>
</dbReference>
<accession>A0A8S5T287</accession>
<sequence length="420" mass="48467">MVYVISKEGQPIMPTENHAKVRLLLKSNKARVVKRTPFTIQLVSTSKTYTQEITLGVDAGSKHVGLSASTEKKELFAAELRPRNDVVNLMSSRRELRRSRRSRTTRYRQARFLNRIHSKHKGWLAPSVEVKIWNHIQGIKLITKLLPIKTICIETAEFDLQRLKALEAGEPIPVGKDYQLGEMYGHYNVRQYVLHRDGYSCQCCGAHSTDKKKVKLHVHHLETRKTGGNAPDNLITLCEDCHTGYHAGTVALPTTKRKRRSTRDATFMGIMRKTLIERLHNMFLDINICSIYGYITKYWREKKNITKTHISDAFVIAKNLDAERLEKALLIVPKRQHNRQIHKCKINKGGTRKMNQTPKFVFGYQLFDRVMCLGQEGFIFARRSSGSFDIRKLNGEKIKPNINYKKLKHLESRKALLVSY</sequence>
<dbReference type="Gene3D" id="1.10.30.50">
    <property type="match status" value="1"/>
</dbReference>
<dbReference type="GO" id="GO:0003676">
    <property type="term" value="F:nucleic acid binding"/>
    <property type="evidence" value="ECO:0007669"/>
    <property type="project" value="InterPro"/>
</dbReference>
<reference evidence="2" key="1">
    <citation type="journal article" date="2021" name="Proc. Natl. Acad. Sci. U.S.A.">
        <title>A Catalog of Tens of Thousands of Viruses from Human Metagenomes Reveals Hidden Associations with Chronic Diseases.</title>
        <authorList>
            <person name="Tisza M.J."/>
            <person name="Buck C.B."/>
        </authorList>
    </citation>
    <scope>NUCLEOTIDE SEQUENCE</scope>
    <source>
        <strain evidence="2">CtqfO1</strain>
    </source>
</reference>
<dbReference type="GO" id="GO:0004519">
    <property type="term" value="F:endonuclease activity"/>
    <property type="evidence" value="ECO:0007669"/>
    <property type="project" value="InterPro"/>
</dbReference>